<name>A0A0A9B1C9_ARUDO</name>
<dbReference type="EMBL" id="GBRH01240739">
    <property type="protein sequence ID" value="JAD57156.1"/>
    <property type="molecule type" value="Transcribed_RNA"/>
</dbReference>
<evidence type="ECO:0000313" key="1">
    <source>
        <dbReference type="EMBL" id="JAD57156.1"/>
    </source>
</evidence>
<accession>A0A0A9B1C9</accession>
<protein>
    <submittedName>
        <fullName evidence="1">Uncharacterized protein</fullName>
    </submittedName>
</protein>
<proteinExistence type="predicted"/>
<dbReference type="AlphaFoldDB" id="A0A0A9B1C9"/>
<reference evidence="1" key="2">
    <citation type="journal article" date="2015" name="Data Brief">
        <title>Shoot transcriptome of the giant reed, Arundo donax.</title>
        <authorList>
            <person name="Barrero R.A."/>
            <person name="Guerrero F.D."/>
            <person name="Moolhuijzen P."/>
            <person name="Goolsby J.A."/>
            <person name="Tidwell J."/>
            <person name="Bellgard S.E."/>
            <person name="Bellgard M.I."/>
        </authorList>
    </citation>
    <scope>NUCLEOTIDE SEQUENCE</scope>
    <source>
        <tissue evidence="1">Shoot tissue taken approximately 20 cm above the soil surface</tissue>
    </source>
</reference>
<sequence length="31" mass="3244">MRLSLAHLCPPPVRGCAAADAPPTPTRPLPH</sequence>
<organism evidence="1">
    <name type="scientific">Arundo donax</name>
    <name type="common">Giant reed</name>
    <name type="synonym">Donax arundinaceus</name>
    <dbReference type="NCBI Taxonomy" id="35708"/>
    <lineage>
        <taxon>Eukaryota</taxon>
        <taxon>Viridiplantae</taxon>
        <taxon>Streptophyta</taxon>
        <taxon>Embryophyta</taxon>
        <taxon>Tracheophyta</taxon>
        <taxon>Spermatophyta</taxon>
        <taxon>Magnoliopsida</taxon>
        <taxon>Liliopsida</taxon>
        <taxon>Poales</taxon>
        <taxon>Poaceae</taxon>
        <taxon>PACMAD clade</taxon>
        <taxon>Arundinoideae</taxon>
        <taxon>Arundineae</taxon>
        <taxon>Arundo</taxon>
    </lineage>
</organism>
<reference evidence="1" key="1">
    <citation type="submission" date="2014-09" db="EMBL/GenBank/DDBJ databases">
        <authorList>
            <person name="Magalhaes I.L.F."/>
            <person name="Oliveira U."/>
            <person name="Santos F.R."/>
            <person name="Vidigal T.H.D.A."/>
            <person name="Brescovit A.D."/>
            <person name="Santos A.J."/>
        </authorList>
    </citation>
    <scope>NUCLEOTIDE SEQUENCE</scope>
    <source>
        <tissue evidence="1">Shoot tissue taken approximately 20 cm above the soil surface</tissue>
    </source>
</reference>